<dbReference type="Gene3D" id="2.60.40.2700">
    <property type="match status" value="1"/>
</dbReference>
<comment type="caution">
    <text evidence="2">The sequence shown here is derived from an EMBL/GenBank/DDBJ whole genome shotgun (WGS) entry which is preliminary data.</text>
</comment>
<keyword evidence="1" id="KW-1133">Transmembrane helix</keyword>
<gene>
    <name evidence="2" type="ORF">EV379_0046</name>
</gene>
<keyword evidence="1" id="KW-0472">Membrane</keyword>
<name>A0A4Q8AH79_9MICO</name>
<feature type="transmembrane region" description="Helical" evidence="1">
    <location>
        <begin position="463"/>
        <end position="482"/>
    </location>
</feature>
<evidence type="ECO:0000313" key="3">
    <source>
        <dbReference type="Proteomes" id="UP000291483"/>
    </source>
</evidence>
<evidence type="ECO:0000256" key="1">
    <source>
        <dbReference type="SAM" id="Phobius"/>
    </source>
</evidence>
<proteinExistence type="predicted"/>
<reference evidence="2 3" key="1">
    <citation type="submission" date="2019-02" db="EMBL/GenBank/DDBJ databases">
        <title>Sequencing the genomes of 1000 actinobacteria strains.</title>
        <authorList>
            <person name="Klenk H.-P."/>
        </authorList>
    </citation>
    <scope>NUCLEOTIDE SEQUENCE [LARGE SCALE GENOMIC DNA]</scope>
    <source>
        <strain evidence="2 3">DSM 18319</strain>
    </source>
</reference>
<protein>
    <recommendedName>
        <fullName evidence="4">LPXTG-motif cell wall-anchored protein</fullName>
    </recommendedName>
</protein>
<dbReference type="AlphaFoldDB" id="A0A4Q8AH79"/>
<dbReference type="EMBL" id="SHLC01000001">
    <property type="protein sequence ID" value="RZU63757.1"/>
    <property type="molecule type" value="Genomic_DNA"/>
</dbReference>
<sequence>MNRRSSDELTLQLAHFAVRLICLRRMGNAHVNQTTFSARFRRGAALGLGFVLLSGGALAAAAPAQAVPVATHIAKADIGSELGTTGWQTYSPDSLQDVGGALSIAYSGSITNTLETPEPLTSYSDAFAENLISWTTTDDTGPSALELTVLNGDLDETATIRYVGATSGTNTPGLDSSWIVWGEVPGLTFGAAAPLETILPALDAAGMTDVAGYGIYSERSASYLSTLDIAGTVFTFGGPPSLPLDGVTVTLTGTPVVGQTLSVATAGWPAGTELSYEWFWNGGMMGGGIEGASGTSYTVTGDLVSRFLGVVVTGTADGFSPTTLNSELTAAVTATQQPAAAAPVADSSGLDAFLAANAPAGVQPQDAAGLPAGSLNAGANHTASIVWDGADSFVDVYAYSSPVLVGTFAVVDGSVQIDLSTGLLTQLSAGDHTLVVVGQSSKTVQAYALSVTAGLAETGVDPMLPLGAGSLMLLLGAALFVAHRRRSAQL</sequence>
<keyword evidence="3" id="KW-1185">Reference proteome</keyword>
<evidence type="ECO:0008006" key="4">
    <source>
        <dbReference type="Google" id="ProtNLM"/>
    </source>
</evidence>
<keyword evidence="1" id="KW-0812">Transmembrane</keyword>
<dbReference type="Proteomes" id="UP000291483">
    <property type="component" value="Unassembled WGS sequence"/>
</dbReference>
<evidence type="ECO:0000313" key="2">
    <source>
        <dbReference type="EMBL" id="RZU63757.1"/>
    </source>
</evidence>
<organism evidence="2 3">
    <name type="scientific">Microterricola gilva</name>
    <dbReference type="NCBI Taxonomy" id="393267"/>
    <lineage>
        <taxon>Bacteria</taxon>
        <taxon>Bacillati</taxon>
        <taxon>Actinomycetota</taxon>
        <taxon>Actinomycetes</taxon>
        <taxon>Micrococcales</taxon>
        <taxon>Microbacteriaceae</taxon>
        <taxon>Microterricola</taxon>
    </lineage>
</organism>
<accession>A0A4Q8AH79</accession>